<dbReference type="AlphaFoldDB" id="A0A4C1ZMZ2"/>
<keyword evidence="3" id="KW-1185">Reference proteome</keyword>
<sequence>MGFIISSKCDYCIGGGHATSHRAGHSFGVRGPYTGPRRPGGAARPAAGGPSRCGLTSAGPRPSSRRDSPAVFCRFEFGPSTSVAEAVVTAAALWSLV</sequence>
<comment type="caution">
    <text evidence="2">The sequence shown here is derived from an EMBL/GenBank/DDBJ whole genome shotgun (WGS) entry which is preliminary data.</text>
</comment>
<feature type="region of interest" description="Disordered" evidence="1">
    <location>
        <begin position="18"/>
        <end position="67"/>
    </location>
</feature>
<gene>
    <name evidence="2" type="ORF">EVAR_62484_1</name>
</gene>
<proteinExistence type="predicted"/>
<accession>A0A4C1ZMZ2</accession>
<name>A0A4C1ZMZ2_EUMVA</name>
<evidence type="ECO:0000256" key="1">
    <source>
        <dbReference type="SAM" id="MobiDB-lite"/>
    </source>
</evidence>
<protein>
    <submittedName>
        <fullName evidence="2">Uncharacterized protein</fullName>
    </submittedName>
</protein>
<reference evidence="2 3" key="1">
    <citation type="journal article" date="2019" name="Commun. Biol.">
        <title>The bagworm genome reveals a unique fibroin gene that provides high tensile strength.</title>
        <authorList>
            <person name="Kono N."/>
            <person name="Nakamura H."/>
            <person name="Ohtoshi R."/>
            <person name="Tomita M."/>
            <person name="Numata K."/>
            <person name="Arakawa K."/>
        </authorList>
    </citation>
    <scope>NUCLEOTIDE SEQUENCE [LARGE SCALE GENOMIC DNA]</scope>
</reference>
<feature type="compositionally biased region" description="Low complexity" evidence="1">
    <location>
        <begin position="28"/>
        <end position="54"/>
    </location>
</feature>
<evidence type="ECO:0000313" key="2">
    <source>
        <dbReference type="EMBL" id="GBP87977.1"/>
    </source>
</evidence>
<dbReference type="Proteomes" id="UP000299102">
    <property type="component" value="Unassembled WGS sequence"/>
</dbReference>
<evidence type="ECO:0000313" key="3">
    <source>
        <dbReference type="Proteomes" id="UP000299102"/>
    </source>
</evidence>
<dbReference type="EMBL" id="BGZK01001898">
    <property type="protein sequence ID" value="GBP87977.1"/>
    <property type="molecule type" value="Genomic_DNA"/>
</dbReference>
<organism evidence="2 3">
    <name type="scientific">Eumeta variegata</name>
    <name type="common">Bagworm moth</name>
    <name type="synonym">Eumeta japonica</name>
    <dbReference type="NCBI Taxonomy" id="151549"/>
    <lineage>
        <taxon>Eukaryota</taxon>
        <taxon>Metazoa</taxon>
        <taxon>Ecdysozoa</taxon>
        <taxon>Arthropoda</taxon>
        <taxon>Hexapoda</taxon>
        <taxon>Insecta</taxon>
        <taxon>Pterygota</taxon>
        <taxon>Neoptera</taxon>
        <taxon>Endopterygota</taxon>
        <taxon>Lepidoptera</taxon>
        <taxon>Glossata</taxon>
        <taxon>Ditrysia</taxon>
        <taxon>Tineoidea</taxon>
        <taxon>Psychidae</taxon>
        <taxon>Oiketicinae</taxon>
        <taxon>Eumeta</taxon>
    </lineage>
</organism>